<dbReference type="InterPro" id="IPR036849">
    <property type="entry name" value="Enolase-like_C_sf"/>
</dbReference>
<evidence type="ECO:0000313" key="3">
    <source>
        <dbReference type="EMBL" id="SVA39249.1"/>
    </source>
</evidence>
<dbReference type="InterPro" id="IPR034593">
    <property type="entry name" value="DgoD-like"/>
</dbReference>
<organism evidence="3">
    <name type="scientific">marine metagenome</name>
    <dbReference type="NCBI Taxonomy" id="408172"/>
    <lineage>
        <taxon>unclassified sequences</taxon>
        <taxon>metagenomes</taxon>
        <taxon>ecological metagenomes</taxon>
    </lineage>
</organism>
<accession>A0A381VFV0</accession>
<evidence type="ECO:0000259" key="2">
    <source>
        <dbReference type="SMART" id="SM00922"/>
    </source>
</evidence>
<dbReference type="GO" id="GO:0016829">
    <property type="term" value="F:lyase activity"/>
    <property type="evidence" value="ECO:0007669"/>
    <property type="project" value="UniProtKB-KW"/>
</dbReference>
<dbReference type="SUPFAM" id="SSF51604">
    <property type="entry name" value="Enolase C-terminal domain-like"/>
    <property type="match status" value="1"/>
</dbReference>
<dbReference type="InterPro" id="IPR013342">
    <property type="entry name" value="Mandelate_racemase_C"/>
</dbReference>
<dbReference type="Pfam" id="PF13378">
    <property type="entry name" value="MR_MLE_C"/>
    <property type="match status" value="1"/>
</dbReference>
<feature type="non-terminal residue" evidence="3">
    <location>
        <position position="391"/>
    </location>
</feature>
<feature type="domain" description="Mandelate racemase/muconate lactonizing enzyme C-terminal" evidence="2">
    <location>
        <begin position="143"/>
        <end position="263"/>
    </location>
</feature>
<dbReference type="InterPro" id="IPR013341">
    <property type="entry name" value="Mandelate_racemase_N_dom"/>
</dbReference>
<protein>
    <recommendedName>
        <fullName evidence="2">Mandelate racemase/muconate lactonizing enzyme C-terminal domain-containing protein</fullName>
    </recommendedName>
</protein>
<dbReference type="InterPro" id="IPR029017">
    <property type="entry name" value="Enolase-like_N"/>
</dbReference>
<keyword evidence="1" id="KW-0456">Lyase</keyword>
<dbReference type="Gene3D" id="3.20.20.120">
    <property type="entry name" value="Enolase-like C-terminal domain"/>
    <property type="match status" value="1"/>
</dbReference>
<dbReference type="Pfam" id="PF02746">
    <property type="entry name" value="MR_MLE_N"/>
    <property type="match status" value="1"/>
</dbReference>
<dbReference type="PANTHER" id="PTHR48080:SF2">
    <property type="entry name" value="D-GALACTONATE DEHYDRATASE"/>
    <property type="match status" value="1"/>
</dbReference>
<name>A0A381VFV0_9ZZZZ</name>
<sequence>MKITNIENFIVDAGWRPWGFVKVETDEGITGWGECSDGRSPNGVSGTIEDLKPVLIGTDPREFEMRFWDMFRATRQSPGGIAAKALAGLDCAFIDIKAKSLGISVPELFGGPTREKVRVYWSHCGTSRVGNNELIGVPALRTWDDITNLGKEVVERGFTALKTNIIGPGDTPVHFGGGFGGGKGSTDQVVTKGVLRHVEKLIGTFRDAVGPDVDINLDINFNFKTEACLRIAQVLEQFDMLWLEIDMYQPESIRQIKDSTTTRICTGENLFYMRDYLPYFQQHAADMFMIDVPWNGFSQSKKVGDLAEVFQHNVAPHNYYSHLSTFVSASLCASLPNIRIMEIDIDDVPWKDELTTSKPEIIDGYMTVPAGPGWGADINEEVARAHPWKGT</sequence>
<dbReference type="SFLD" id="SFLDS00001">
    <property type="entry name" value="Enolase"/>
    <property type="match status" value="1"/>
</dbReference>
<feature type="non-terminal residue" evidence="3">
    <location>
        <position position="1"/>
    </location>
</feature>
<dbReference type="SFLD" id="SFLDG00179">
    <property type="entry name" value="mandelate_racemase"/>
    <property type="match status" value="1"/>
</dbReference>
<dbReference type="AlphaFoldDB" id="A0A381VFV0"/>
<proteinExistence type="predicted"/>
<reference evidence="3" key="1">
    <citation type="submission" date="2018-05" db="EMBL/GenBank/DDBJ databases">
        <authorList>
            <person name="Lanie J.A."/>
            <person name="Ng W.-L."/>
            <person name="Kazmierczak K.M."/>
            <person name="Andrzejewski T.M."/>
            <person name="Davidsen T.M."/>
            <person name="Wayne K.J."/>
            <person name="Tettelin H."/>
            <person name="Glass J.I."/>
            <person name="Rusch D."/>
            <person name="Podicherti R."/>
            <person name="Tsui H.-C.T."/>
            <person name="Winkler M.E."/>
        </authorList>
    </citation>
    <scope>NUCLEOTIDE SEQUENCE</scope>
</reference>
<dbReference type="SMART" id="SM00922">
    <property type="entry name" value="MR_MLE"/>
    <property type="match status" value="1"/>
</dbReference>
<dbReference type="Gene3D" id="3.30.390.10">
    <property type="entry name" value="Enolase-like, N-terminal domain"/>
    <property type="match status" value="1"/>
</dbReference>
<dbReference type="InterPro" id="IPR029065">
    <property type="entry name" value="Enolase_C-like"/>
</dbReference>
<dbReference type="CDD" id="cd03316">
    <property type="entry name" value="MR_like"/>
    <property type="match status" value="1"/>
</dbReference>
<dbReference type="PANTHER" id="PTHR48080">
    <property type="entry name" value="D-GALACTONATE DEHYDRATASE-RELATED"/>
    <property type="match status" value="1"/>
</dbReference>
<dbReference type="SUPFAM" id="SSF54826">
    <property type="entry name" value="Enolase N-terminal domain-like"/>
    <property type="match status" value="1"/>
</dbReference>
<evidence type="ECO:0000256" key="1">
    <source>
        <dbReference type="ARBA" id="ARBA00023239"/>
    </source>
</evidence>
<gene>
    <name evidence="3" type="ORF">METZ01_LOCUS92103</name>
</gene>
<dbReference type="EMBL" id="UINC01008729">
    <property type="protein sequence ID" value="SVA39249.1"/>
    <property type="molecule type" value="Genomic_DNA"/>
</dbReference>